<dbReference type="AlphaFoldDB" id="A0A7V6DR58"/>
<accession>A0A7V6DR58</accession>
<organism evidence="1">
    <name type="scientific">Desulfobacca acetoxidans</name>
    <dbReference type="NCBI Taxonomy" id="60893"/>
    <lineage>
        <taxon>Bacteria</taxon>
        <taxon>Pseudomonadati</taxon>
        <taxon>Thermodesulfobacteriota</taxon>
        <taxon>Desulfobaccia</taxon>
        <taxon>Desulfobaccales</taxon>
        <taxon>Desulfobaccaceae</taxon>
        <taxon>Desulfobacca</taxon>
    </lineage>
</organism>
<proteinExistence type="predicted"/>
<dbReference type="EMBL" id="DTGR01000221">
    <property type="protein sequence ID" value="HHS30909.1"/>
    <property type="molecule type" value="Genomic_DNA"/>
</dbReference>
<sequence>MTNLKLFASLGFFEGMGRVMDLYGTMMVANESISPKEADTRAIMSDWQAVGEDIAAAINNYAEGQEKA</sequence>
<gene>
    <name evidence="1" type="ORF">ENV52_14565</name>
</gene>
<evidence type="ECO:0000313" key="1">
    <source>
        <dbReference type="EMBL" id="HHS30909.1"/>
    </source>
</evidence>
<protein>
    <submittedName>
        <fullName evidence="1">Uncharacterized protein</fullName>
    </submittedName>
</protein>
<name>A0A7V6DR58_9BACT</name>
<comment type="caution">
    <text evidence="1">The sequence shown here is derived from an EMBL/GenBank/DDBJ whole genome shotgun (WGS) entry which is preliminary data.</text>
</comment>
<reference evidence="1" key="1">
    <citation type="journal article" date="2020" name="mSystems">
        <title>Genome- and Community-Level Interaction Insights into Carbon Utilization and Element Cycling Functions of Hydrothermarchaeota in Hydrothermal Sediment.</title>
        <authorList>
            <person name="Zhou Z."/>
            <person name="Liu Y."/>
            <person name="Xu W."/>
            <person name="Pan J."/>
            <person name="Luo Z.H."/>
            <person name="Li M."/>
        </authorList>
    </citation>
    <scope>NUCLEOTIDE SEQUENCE [LARGE SCALE GENOMIC DNA]</scope>
    <source>
        <strain evidence="1">SpSt-767</strain>
    </source>
</reference>